<comment type="subcellular location">
    <subcellularLocation>
        <location evidence="4">Cytoplasm</location>
    </subcellularLocation>
</comment>
<dbReference type="SUPFAM" id="SSF54690">
    <property type="entry name" value="Molybdopterin synthase subunit MoaE"/>
    <property type="match status" value="1"/>
</dbReference>
<gene>
    <name evidence="5" type="ORF">ODALV1_LOCUS14842</name>
</gene>
<comment type="similarity">
    <text evidence="4">Belongs to the MoaE family. MOCS2B subfamily.</text>
</comment>
<evidence type="ECO:0000256" key="3">
    <source>
        <dbReference type="ARBA" id="ARBA00023150"/>
    </source>
</evidence>
<evidence type="ECO:0000313" key="5">
    <source>
        <dbReference type="EMBL" id="CAL8111222.1"/>
    </source>
</evidence>
<keyword evidence="1 4" id="KW-0963">Cytoplasm</keyword>
<feature type="binding site" evidence="4">
    <location>
        <position position="116"/>
    </location>
    <ligand>
        <name>substrate</name>
    </ligand>
</feature>
<dbReference type="Pfam" id="PF02391">
    <property type="entry name" value="MoaE"/>
    <property type="match status" value="1"/>
</dbReference>
<dbReference type="CDD" id="cd00756">
    <property type="entry name" value="MoaE"/>
    <property type="match status" value="1"/>
</dbReference>
<name>A0ABP1QXB0_9HEXA</name>
<evidence type="ECO:0000256" key="4">
    <source>
        <dbReference type="HAMAP-Rule" id="MF_03052"/>
    </source>
</evidence>
<dbReference type="Gene3D" id="3.90.1170.40">
    <property type="entry name" value="Molybdopterin biosynthesis MoaE subunit"/>
    <property type="match status" value="1"/>
</dbReference>
<keyword evidence="2 4" id="KW-0808">Transferase</keyword>
<keyword evidence="6" id="KW-1185">Reference proteome</keyword>
<feature type="binding site" evidence="4">
    <location>
        <begin position="123"/>
        <end position="125"/>
    </location>
    <ligand>
        <name>substrate</name>
    </ligand>
</feature>
<comment type="pathway">
    <text evidence="4">Cofactor biosynthesis; molybdopterin biosynthesis.</text>
</comment>
<dbReference type="InterPro" id="IPR036563">
    <property type="entry name" value="MoaE_sf"/>
</dbReference>
<dbReference type="PANTHER" id="PTHR23404">
    <property type="entry name" value="MOLYBDOPTERIN SYNTHASE RELATED"/>
    <property type="match status" value="1"/>
</dbReference>
<keyword evidence="3 4" id="KW-0501">Molybdenum cofactor biosynthesis</keyword>
<reference evidence="5 6" key="1">
    <citation type="submission" date="2024-08" db="EMBL/GenBank/DDBJ databases">
        <authorList>
            <person name="Cucini C."/>
            <person name="Frati F."/>
        </authorList>
    </citation>
    <scope>NUCLEOTIDE SEQUENCE [LARGE SCALE GENOMIC DNA]</scope>
</reference>
<feature type="binding site" evidence="4">
    <location>
        <begin position="100"/>
        <end position="101"/>
    </location>
    <ligand>
        <name>substrate</name>
    </ligand>
</feature>
<dbReference type="Proteomes" id="UP001642540">
    <property type="component" value="Unassembled WGS sequence"/>
</dbReference>
<evidence type="ECO:0000313" key="6">
    <source>
        <dbReference type="Proteomes" id="UP001642540"/>
    </source>
</evidence>
<comment type="caution">
    <text evidence="5">The sequence shown here is derived from an EMBL/GenBank/DDBJ whole genome shotgun (WGS) entry which is preliminary data.</text>
</comment>
<dbReference type="InterPro" id="IPR028888">
    <property type="entry name" value="MOCS2B_euk"/>
</dbReference>
<proteinExistence type="inferred from homology"/>
<comment type="subunit">
    <text evidence="4">Heterotetramer; composed of 2 small (MOCS2A) and 2 large (MOCS2B) subunits.</text>
</comment>
<evidence type="ECO:0000256" key="1">
    <source>
        <dbReference type="ARBA" id="ARBA00022490"/>
    </source>
</evidence>
<comment type="catalytic activity">
    <reaction evidence="4">
        <text>2 [molybdopterin-synthase sulfur-carrier protein]-C-terminal-Gly-aminoethanethioate + cyclic pyranopterin phosphate + H2O = molybdopterin + 2 [molybdopterin-synthase sulfur-carrier protein]-C-terminal Gly-Gly + 2 H(+)</text>
        <dbReference type="Rhea" id="RHEA:26333"/>
        <dbReference type="Rhea" id="RHEA-COMP:12202"/>
        <dbReference type="Rhea" id="RHEA-COMP:19907"/>
        <dbReference type="ChEBI" id="CHEBI:15377"/>
        <dbReference type="ChEBI" id="CHEBI:15378"/>
        <dbReference type="ChEBI" id="CHEBI:58698"/>
        <dbReference type="ChEBI" id="CHEBI:59648"/>
        <dbReference type="ChEBI" id="CHEBI:90778"/>
        <dbReference type="ChEBI" id="CHEBI:232372"/>
        <dbReference type="EC" id="2.8.1.12"/>
    </reaction>
</comment>
<dbReference type="InterPro" id="IPR003448">
    <property type="entry name" value="Mopterin_biosynth_MoaE"/>
</dbReference>
<dbReference type="HAMAP" id="MF_03052">
    <property type="entry name" value="MOC2B"/>
    <property type="match status" value="1"/>
</dbReference>
<dbReference type="EMBL" id="CAXLJM020000046">
    <property type="protein sequence ID" value="CAL8111222.1"/>
    <property type="molecule type" value="Genomic_DNA"/>
</dbReference>
<organism evidence="5 6">
    <name type="scientific">Orchesella dallaii</name>
    <dbReference type="NCBI Taxonomy" id="48710"/>
    <lineage>
        <taxon>Eukaryota</taxon>
        <taxon>Metazoa</taxon>
        <taxon>Ecdysozoa</taxon>
        <taxon>Arthropoda</taxon>
        <taxon>Hexapoda</taxon>
        <taxon>Collembola</taxon>
        <taxon>Entomobryomorpha</taxon>
        <taxon>Entomobryoidea</taxon>
        <taxon>Orchesellidae</taxon>
        <taxon>Orchesellinae</taxon>
        <taxon>Orchesella</taxon>
    </lineage>
</organism>
<comment type="function">
    <text evidence="4">Catalytic subunit of the molybdopterin synthase complex, a complex that catalyzes the conversion of precursor Z into molybdopterin. Acts by mediating the incorporation of 2 sulfur atoms from thiocarboxylated MOCS2A into precursor Z to generate a dithiolene group.</text>
</comment>
<evidence type="ECO:0000256" key="2">
    <source>
        <dbReference type="ARBA" id="ARBA00022679"/>
    </source>
</evidence>
<accession>A0ABP1QXB0</accession>
<protein>
    <recommendedName>
        <fullName evidence="4">Molybdopterin synthase catalytic subunit</fullName>
        <ecNumber evidence="4">2.8.1.12</ecNumber>
    </recommendedName>
    <alternativeName>
        <fullName evidence="4">Molybdenum cofactor synthesis protein 2 large subunit</fullName>
    </alternativeName>
    <alternativeName>
        <fullName evidence="4">Molybdenum cofactor synthesis protein 2B</fullName>
        <shortName evidence="4">MOCS2B</shortName>
    </alternativeName>
</protein>
<dbReference type="EC" id="2.8.1.12" evidence="4"/>
<sequence>MDHIKLVSNKINSEEILSLVTSPNCGAISTFIGTTRDNFENKKVLLLEYEAYEPMAITEIKKICNAIRDKWPVEHIAIYHRLGSVPVSEASVYVAISSVHRQESLDAVSFAINALKASVPIWKKELYETADETGPTSAWKANAECFWSQNNKTPDANVS</sequence>